<organism evidence="7 8">
    <name type="scientific">Kineococcus glutinatus</name>
    <dbReference type="NCBI Taxonomy" id="1070872"/>
    <lineage>
        <taxon>Bacteria</taxon>
        <taxon>Bacillati</taxon>
        <taxon>Actinomycetota</taxon>
        <taxon>Actinomycetes</taxon>
        <taxon>Kineosporiales</taxon>
        <taxon>Kineosporiaceae</taxon>
        <taxon>Kineococcus</taxon>
    </lineage>
</organism>
<gene>
    <name evidence="7" type="ORF">GCM10023225_04290</name>
</gene>
<evidence type="ECO:0000256" key="1">
    <source>
        <dbReference type="ARBA" id="ARBA00006217"/>
    </source>
</evidence>
<keyword evidence="8" id="KW-1185">Reference proteome</keyword>
<dbReference type="Pfam" id="PF00484">
    <property type="entry name" value="Pro_CA"/>
    <property type="match status" value="1"/>
</dbReference>
<keyword evidence="3" id="KW-0862">Zinc</keyword>
<evidence type="ECO:0000256" key="6">
    <source>
        <dbReference type="ARBA" id="ARBA00048348"/>
    </source>
</evidence>
<dbReference type="EMBL" id="BAABIL010000048">
    <property type="protein sequence ID" value="GAA4964302.1"/>
    <property type="molecule type" value="Genomic_DNA"/>
</dbReference>
<keyword evidence="4" id="KW-0456">Lyase</keyword>
<dbReference type="Proteomes" id="UP001501195">
    <property type="component" value="Unassembled WGS sequence"/>
</dbReference>
<dbReference type="InterPro" id="IPR036874">
    <property type="entry name" value="Carbonic_anhydrase_sf"/>
</dbReference>
<dbReference type="EC" id="4.2.1.1" evidence="2"/>
<proteinExistence type="inferred from homology"/>
<dbReference type="CDD" id="cd03378">
    <property type="entry name" value="beta_CA_cladeC"/>
    <property type="match status" value="1"/>
</dbReference>
<name>A0ABP9H8X2_9ACTN</name>
<evidence type="ECO:0000256" key="4">
    <source>
        <dbReference type="ARBA" id="ARBA00023239"/>
    </source>
</evidence>
<evidence type="ECO:0000256" key="5">
    <source>
        <dbReference type="ARBA" id="ARBA00024993"/>
    </source>
</evidence>
<dbReference type="SMART" id="SM00947">
    <property type="entry name" value="Pro_CA"/>
    <property type="match status" value="1"/>
</dbReference>
<accession>A0ABP9H8X2</accession>
<protein>
    <recommendedName>
        <fullName evidence="2">carbonic anhydrase</fullName>
        <ecNumber evidence="2">4.2.1.1</ecNumber>
    </recommendedName>
</protein>
<dbReference type="SUPFAM" id="SSF53056">
    <property type="entry name" value="beta-carbonic anhydrase, cab"/>
    <property type="match status" value="1"/>
</dbReference>
<dbReference type="PANTHER" id="PTHR11002">
    <property type="entry name" value="CARBONIC ANHYDRASE"/>
    <property type="match status" value="1"/>
</dbReference>
<sequence length="194" mass="19311">MAALDAAAALEELQRGNARFAAGAVEHPAQGVDRRAQLAGGQQPFAAVLSCADSRVPPELVFDRGLGELFVVRTAGQVLSPPVLGSLQYGVAHLGVPLLVVLGHSACGAVQATCDAVAAGAGPSGTAIDSLVDAIRPAAERAAAAGLDAAVRANVEDVVADLGGDELLAAAAAAGRLRIVGAVYDLATGEVTFR</sequence>
<reference evidence="8" key="1">
    <citation type="journal article" date="2019" name="Int. J. Syst. Evol. Microbiol.">
        <title>The Global Catalogue of Microorganisms (GCM) 10K type strain sequencing project: providing services to taxonomists for standard genome sequencing and annotation.</title>
        <authorList>
            <consortium name="The Broad Institute Genomics Platform"/>
            <consortium name="The Broad Institute Genome Sequencing Center for Infectious Disease"/>
            <person name="Wu L."/>
            <person name="Ma J."/>
        </authorList>
    </citation>
    <scope>NUCLEOTIDE SEQUENCE [LARGE SCALE GENOMIC DNA]</scope>
    <source>
        <strain evidence="8">JCM 18126</strain>
    </source>
</reference>
<evidence type="ECO:0000313" key="8">
    <source>
        <dbReference type="Proteomes" id="UP001501195"/>
    </source>
</evidence>
<comment type="catalytic activity">
    <reaction evidence="6">
        <text>hydrogencarbonate + H(+) = CO2 + H2O</text>
        <dbReference type="Rhea" id="RHEA:10748"/>
        <dbReference type="ChEBI" id="CHEBI:15377"/>
        <dbReference type="ChEBI" id="CHEBI:15378"/>
        <dbReference type="ChEBI" id="CHEBI:16526"/>
        <dbReference type="ChEBI" id="CHEBI:17544"/>
        <dbReference type="EC" id="4.2.1.1"/>
    </reaction>
</comment>
<evidence type="ECO:0000256" key="3">
    <source>
        <dbReference type="ARBA" id="ARBA00022833"/>
    </source>
</evidence>
<dbReference type="InterPro" id="IPR001765">
    <property type="entry name" value="Carbonic_anhydrase"/>
</dbReference>
<comment type="similarity">
    <text evidence="1">Belongs to the beta-class carbonic anhydrase family.</text>
</comment>
<comment type="function">
    <text evidence="5">Catalyzes the reversible hydration of carbon dioxide to form bicarbonate.</text>
</comment>
<evidence type="ECO:0000313" key="7">
    <source>
        <dbReference type="EMBL" id="GAA4964302.1"/>
    </source>
</evidence>
<dbReference type="PANTHER" id="PTHR11002:SF79">
    <property type="entry name" value="CARBONIC ANHYDRASE 2"/>
    <property type="match status" value="1"/>
</dbReference>
<comment type="caution">
    <text evidence="7">The sequence shown here is derived from an EMBL/GenBank/DDBJ whole genome shotgun (WGS) entry which is preliminary data.</text>
</comment>
<evidence type="ECO:0000256" key="2">
    <source>
        <dbReference type="ARBA" id="ARBA00012925"/>
    </source>
</evidence>
<dbReference type="PROSITE" id="PS00704">
    <property type="entry name" value="PROK_CO2_ANHYDRASE_1"/>
    <property type="match status" value="1"/>
</dbReference>
<dbReference type="InterPro" id="IPR015892">
    <property type="entry name" value="Carbonic_anhydrase_CS"/>
</dbReference>
<dbReference type="RefSeq" id="WP_345710673.1">
    <property type="nucleotide sequence ID" value="NZ_BAABIL010000048.1"/>
</dbReference>
<dbReference type="Gene3D" id="3.40.1050.10">
    <property type="entry name" value="Carbonic anhydrase"/>
    <property type="match status" value="1"/>
</dbReference>